<dbReference type="EMBL" id="CAJVPT010066950">
    <property type="protein sequence ID" value="CAG8774195.1"/>
    <property type="molecule type" value="Genomic_DNA"/>
</dbReference>
<dbReference type="Proteomes" id="UP000789525">
    <property type="component" value="Unassembled WGS sequence"/>
</dbReference>
<sequence>GESSQVGAELGPSKLEHDVKVELPVPSLWPFFRFERSDEVTQKEKGTRLLHLRPIELGLVVPKYKCWSSCGLLSPGTLSMFLCGFGKSSKSEGLLEVGVDHVFTCIVCRVGWV</sequence>
<reference evidence="1" key="1">
    <citation type="submission" date="2021-06" db="EMBL/GenBank/DDBJ databases">
        <authorList>
            <person name="Kallberg Y."/>
            <person name="Tangrot J."/>
            <person name="Rosling A."/>
        </authorList>
    </citation>
    <scope>NUCLEOTIDE SEQUENCE</scope>
    <source>
        <strain evidence="1">CL356</strain>
    </source>
</reference>
<evidence type="ECO:0000313" key="2">
    <source>
        <dbReference type="Proteomes" id="UP000789525"/>
    </source>
</evidence>
<name>A0ACA9R2F1_9GLOM</name>
<evidence type="ECO:0000313" key="1">
    <source>
        <dbReference type="EMBL" id="CAG8774195.1"/>
    </source>
</evidence>
<feature type="non-terminal residue" evidence="1">
    <location>
        <position position="113"/>
    </location>
</feature>
<protein>
    <submittedName>
        <fullName evidence="1">11634_t:CDS:1</fullName>
    </submittedName>
</protein>
<feature type="non-terminal residue" evidence="1">
    <location>
        <position position="1"/>
    </location>
</feature>
<organism evidence="1 2">
    <name type="scientific">Acaulospora colombiana</name>
    <dbReference type="NCBI Taxonomy" id="27376"/>
    <lineage>
        <taxon>Eukaryota</taxon>
        <taxon>Fungi</taxon>
        <taxon>Fungi incertae sedis</taxon>
        <taxon>Mucoromycota</taxon>
        <taxon>Glomeromycotina</taxon>
        <taxon>Glomeromycetes</taxon>
        <taxon>Diversisporales</taxon>
        <taxon>Acaulosporaceae</taxon>
        <taxon>Acaulospora</taxon>
    </lineage>
</organism>
<comment type="caution">
    <text evidence="1">The sequence shown here is derived from an EMBL/GenBank/DDBJ whole genome shotgun (WGS) entry which is preliminary data.</text>
</comment>
<keyword evidence="2" id="KW-1185">Reference proteome</keyword>
<proteinExistence type="predicted"/>
<accession>A0ACA9R2F1</accession>
<gene>
    <name evidence="1" type="ORF">ACOLOM_LOCUS13991</name>
</gene>